<comment type="similarity">
    <text evidence="1">Belongs to the RAD52 family.</text>
</comment>
<evidence type="ECO:0008006" key="5">
    <source>
        <dbReference type="Google" id="ProtNLM"/>
    </source>
</evidence>
<protein>
    <recommendedName>
        <fullName evidence="5">Rad52/22 double-strand break repair protein</fullName>
    </recommendedName>
</protein>
<dbReference type="EMBL" id="UINC01130863">
    <property type="protein sequence ID" value="SVD12204.1"/>
    <property type="molecule type" value="Genomic_DNA"/>
</dbReference>
<evidence type="ECO:0000256" key="1">
    <source>
        <dbReference type="ARBA" id="ARBA00006638"/>
    </source>
</evidence>
<dbReference type="Gene3D" id="3.30.390.80">
    <property type="entry name" value="DNA repair protein Rad52/59/22"/>
    <property type="match status" value="1"/>
</dbReference>
<accession>A0A382SQJ4</accession>
<feature type="non-terminal residue" evidence="4">
    <location>
        <position position="185"/>
    </location>
</feature>
<dbReference type="InterPro" id="IPR042525">
    <property type="entry name" value="Rad52_Rad59_Rad22_sf"/>
</dbReference>
<reference evidence="4" key="1">
    <citation type="submission" date="2018-05" db="EMBL/GenBank/DDBJ databases">
        <authorList>
            <person name="Lanie J.A."/>
            <person name="Ng W.-L."/>
            <person name="Kazmierczak K.M."/>
            <person name="Andrzejewski T.M."/>
            <person name="Davidsen T.M."/>
            <person name="Wayne K.J."/>
            <person name="Tettelin H."/>
            <person name="Glass J.I."/>
            <person name="Rusch D."/>
            <person name="Podicherti R."/>
            <person name="Tsui H.-C.T."/>
            <person name="Winkler M.E."/>
        </authorList>
    </citation>
    <scope>NUCLEOTIDE SEQUENCE</scope>
</reference>
<dbReference type="Pfam" id="PF04098">
    <property type="entry name" value="Rad52_Rad22"/>
    <property type="match status" value="1"/>
</dbReference>
<keyword evidence="3" id="KW-0234">DNA repair</keyword>
<evidence type="ECO:0000313" key="4">
    <source>
        <dbReference type="EMBL" id="SVD12204.1"/>
    </source>
</evidence>
<dbReference type="GO" id="GO:0006310">
    <property type="term" value="P:DNA recombination"/>
    <property type="evidence" value="ECO:0007669"/>
    <property type="project" value="UniProtKB-ARBA"/>
</dbReference>
<dbReference type="GO" id="GO:0006302">
    <property type="term" value="P:double-strand break repair"/>
    <property type="evidence" value="ECO:0007669"/>
    <property type="project" value="UniProtKB-ARBA"/>
</dbReference>
<dbReference type="SUPFAM" id="SSF54768">
    <property type="entry name" value="dsRNA-binding domain-like"/>
    <property type="match status" value="1"/>
</dbReference>
<gene>
    <name evidence="4" type="ORF">METZ01_LOCUS365058</name>
</gene>
<dbReference type="AlphaFoldDB" id="A0A382SQJ4"/>
<evidence type="ECO:0000256" key="2">
    <source>
        <dbReference type="ARBA" id="ARBA00022763"/>
    </source>
</evidence>
<proteinExistence type="inferred from homology"/>
<organism evidence="4">
    <name type="scientific">marine metagenome</name>
    <dbReference type="NCBI Taxonomy" id="408172"/>
    <lineage>
        <taxon>unclassified sequences</taxon>
        <taxon>metagenomes</taxon>
        <taxon>ecological metagenomes</taxon>
    </lineage>
</organism>
<evidence type="ECO:0000256" key="3">
    <source>
        <dbReference type="ARBA" id="ARBA00023204"/>
    </source>
</evidence>
<sequence>MSKPFPKEVEGKYPKAGKTFTFIPVSEIVARLNNVLGPGNWSFSIHKCERDPDERDYIIAHVEITTTIANKFVSKEAFGGTAINRKKGSNGPGPIEALENDYKTAVSDAFKKAASLFGVGLYLSRSEEALELEEKQLMEINPEVEQLWGNFKSFVEKFDGDQRTELDAFWTAFSDSRPKPRLETA</sequence>
<dbReference type="InterPro" id="IPR041247">
    <property type="entry name" value="Rad52_fam"/>
</dbReference>
<keyword evidence="2" id="KW-0227">DNA damage</keyword>
<name>A0A382SQJ4_9ZZZZ</name>